<dbReference type="InterPro" id="IPR036291">
    <property type="entry name" value="NAD(P)-bd_dom_sf"/>
</dbReference>
<keyword evidence="2" id="KW-1185">Reference proteome</keyword>
<dbReference type="Pfam" id="PF00106">
    <property type="entry name" value="adh_short"/>
    <property type="match status" value="1"/>
</dbReference>
<protein>
    <submittedName>
        <fullName evidence="1">Uncharacterized protein</fullName>
    </submittedName>
</protein>
<gene>
    <name evidence="1" type="ORF">ACH5RR_013149</name>
</gene>
<comment type="caution">
    <text evidence="1">The sequence shown here is derived from an EMBL/GenBank/DDBJ whole genome shotgun (WGS) entry which is preliminary data.</text>
</comment>
<dbReference type="PANTHER" id="PTHR43550:SF3">
    <property type="entry name" value="3-KETODIHYDROSPHINGOSINE REDUCTASE"/>
    <property type="match status" value="1"/>
</dbReference>
<accession>A0ABD3A2V5</accession>
<sequence length="75" mass="8337">MAHQVALDGAQVYILARNPTKLQEAKDSIKLSTGRESRDVTIFSPDIRDFDAIDKAIKDAVPIDVLIWNQGIFVP</sequence>
<evidence type="ECO:0000313" key="2">
    <source>
        <dbReference type="Proteomes" id="UP001630127"/>
    </source>
</evidence>
<dbReference type="EMBL" id="JBJUIK010000006">
    <property type="protein sequence ID" value="KAL3524777.1"/>
    <property type="molecule type" value="Genomic_DNA"/>
</dbReference>
<dbReference type="Proteomes" id="UP001630127">
    <property type="component" value="Unassembled WGS sequence"/>
</dbReference>
<evidence type="ECO:0000313" key="1">
    <source>
        <dbReference type="EMBL" id="KAL3524777.1"/>
    </source>
</evidence>
<dbReference type="InterPro" id="IPR002347">
    <property type="entry name" value="SDR_fam"/>
</dbReference>
<organism evidence="1 2">
    <name type="scientific">Cinchona calisaya</name>
    <dbReference type="NCBI Taxonomy" id="153742"/>
    <lineage>
        <taxon>Eukaryota</taxon>
        <taxon>Viridiplantae</taxon>
        <taxon>Streptophyta</taxon>
        <taxon>Embryophyta</taxon>
        <taxon>Tracheophyta</taxon>
        <taxon>Spermatophyta</taxon>
        <taxon>Magnoliopsida</taxon>
        <taxon>eudicotyledons</taxon>
        <taxon>Gunneridae</taxon>
        <taxon>Pentapetalae</taxon>
        <taxon>asterids</taxon>
        <taxon>lamiids</taxon>
        <taxon>Gentianales</taxon>
        <taxon>Rubiaceae</taxon>
        <taxon>Cinchonoideae</taxon>
        <taxon>Cinchoneae</taxon>
        <taxon>Cinchona</taxon>
    </lineage>
</organism>
<reference evidence="1 2" key="1">
    <citation type="submission" date="2024-11" db="EMBL/GenBank/DDBJ databases">
        <title>A near-complete genome assembly of Cinchona calisaya.</title>
        <authorList>
            <person name="Lian D.C."/>
            <person name="Zhao X.W."/>
            <person name="Wei L."/>
        </authorList>
    </citation>
    <scope>NUCLEOTIDE SEQUENCE [LARGE SCALE GENOMIC DNA]</scope>
    <source>
        <tissue evidence="1">Nenye</tissue>
    </source>
</reference>
<name>A0ABD3A2V5_9GENT</name>
<dbReference type="AlphaFoldDB" id="A0ABD3A2V5"/>
<proteinExistence type="predicted"/>
<dbReference type="Gene3D" id="3.40.50.720">
    <property type="entry name" value="NAD(P)-binding Rossmann-like Domain"/>
    <property type="match status" value="1"/>
</dbReference>
<dbReference type="PANTHER" id="PTHR43550">
    <property type="entry name" value="3-KETODIHYDROSPHINGOSINE REDUCTASE"/>
    <property type="match status" value="1"/>
</dbReference>
<dbReference type="SUPFAM" id="SSF51735">
    <property type="entry name" value="NAD(P)-binding Rossmann-fold domains"/>
    <property type="match status" value="1"/>
</dbReference>